<evidence type="ECO:0000256" key="1">
    <source>
        <dbReference type="SAM" id="SignalP"/>
    </source>
</evidence>
<protein>
    <submittedName>
        <fullName evidence="3">GNAT family protein</fullName>
        <ecNumber evidence="3">2.-.-.-</ecNumber>
    </submittedName>
</protein>
<sequence length="170" mass="17471">MPRNPSAPSLVTLLPVTPSAAANLALGGTGGFDWVEGGPEEGTRIGAGLVAKAEGEGTYVPGWGMYVIARASDGRAVGAMGFHSAPAAGRVEIGYDVVAPARGNGYATAALRALTAWALAEPGVTTVYARTTPGNAASQRVLEAAGYTLTARGPEELTYERERVTLVRRE</sequence>
<name>A0ABT6RUS3_9ACTN</name>
<evidence type="ECO:0000313" key="4">
    <source>
        <dbReference type="Proteomes" id="UP001224661"/>
    </source>
</evidence>
<dbReference type="RefSeq" id="WP_282514649.1">
    <property type="nucleotide sequence ID" value="NZ_JASCIR010000015.1"/>
</dbReference>
<dbReference type="PANTHER" id="PTHR43441">
    <property type="entry name" value="RIBOSOMAL-PROTEIN-SERINE ACETYLTRANSFERASE"/>
    <property type="match status" value="1"/>
</dbReference>
<gene>
    <name evidence="3" type="ORF">QIS99_18555</name>
</gene>
<dbReference type="EC" id="2.-.-.-" evidence="3"/>
<feature type="signal peptide" evidence="1">
    <location>
        <begin position="1"/>
        <end position="21"/>
    </location>
</feature>
<evidence type="ECO:0000313" key="3">
    <source>
        <dbReference type="EMBL" id="MDI3388189.1"/>
    </source>
</evidence>
<keyword evidence="1" id="KW-0732">Signal</keyword>
<proteinExistence type="predicted"/>
<keyword evidence="4" id="KW-1185">Reference proteome</keyword>
<organism evidence="3 4">
    <name type="scientific">Streptomyces solicavernae</name>
    <dbReference type="NCBI Taxonomy" id="3043614"/>
    <lineage>
        <taxon>Bacteria</taxon>
        <taxon>Bacillati</taxon>
        <taxon>Actinomycetota</taxon>
        <taxon>Actinomycetes</taxon>
        <taxon>Kitasatosporales</taxon>
        <taxon>Streptomycetaceae</taxon>
        <taxon>Streptomyces</taxon>
    </lineage>
</organism>
<dbReference type="EMBL" id="JASCIR010000015">
    <property type="protein sequence ID" value="MDI3388189.1"/>
    <property type="molecule type" value="Genomic_DNA"/>
</dbReference>
<accession>A0ABT6RUS3</accession>
<dbReference type="PROSITE" id="PS51186">
    <property type="entry name" value="GNAT"/>
    <property type="match status" value="1"/>
</dbReference>
<dbReference type="Proteomes" id="UP001224661">
    <property type="component" value="Unassembled WGS sequence"/>
</dbReference>
<dbReference type="InterPro" id="IPR016181">
    <property type="entry name" value="Acyl_CoA_acyltransferase"/>
</dbReference>
<keyword evidence="3" id="KW-0808">Transferase</keyword>
<feature type="domain" description="N-acetyltransferase" evidence="2">
    <location>
        <begin position="11"/>
        <end position="165"/>
    </location>
</feature>
<evidence type="ECO:0000259" key="2">
    <source>
        <dbReference type="PROSITE" id="PS51186"/>
    </source>
</evidence>
<reference evidence="3 4" key="1">
    <citation type="submission" date="2023-05" db="EMBL/GenBank/DDBJ databases">
        <title>Draft genome sequence of Streptomyces sp. B-S-A8 isolated from a cave soil in Thailand.</title>
        <authorList>
            <person name="Chamroensaksri N."/>
            <person name="Muangham S."/>
        </authorList>
    </citation>
    <scope>NUCLEOTIDE SEQUENCE [LARGE SCALE GENOMIC DNA]</scope>
    <source>
        <strain evidence="3 4">B-S-A8</strain>
    </source>
</reference>
<dbReference type="InterPro" id="IPR051908">
    <property type="entry name" value="Ribosomal_N-acetyltransferase"/>
</dbReference>
<dbReference type="InterPro" id="IPR000182">
    <property type="entry name" value="GNAT_dom"/>
</dbReference>
<dbReference type="Gene3D" id="3.40.630.30">
    <property type="match status" value="1"/>
</dbReference>
<comment type="caution">
    <text evidence="3">The sequence shown here is derived from an EMBL/GenBank/DDBJ whole genome shotgun (WGS) entry which is preliminary data.</text>
</comment>
<dbReference type="PANTHER" id="PTHR43441:SF6">
    <property type="entry name" value="N-ACETYLTRANSFERASE DOMAIN-CONTAINING PROTEIN"/>
    <property type="match status" value="1"/>
</dbReference>
<dbReference type="Pfam" id="PF13302">
    <property type="entry name" value="Acetyltransf_3"/>
    <property type="match status" value="1"/>
</dbReference>
<feature type="chain" id="PRO_5047413064" evidence="1">
    <location>
        <begin position="22"/>
        <end position="170"/>
    </location>
</feature>
<dbReference type="GO" id="GO:0016740">
    <property type="term" value="F:transferase activity"/>
    <property type="evidence" value="ECO:0007669"/>
    <property type="project" value="UniProtKB-KW"/>
</dbReference>
<dbReference type="SUPFAM" id="SSF55729">
    <property type="entry name" value="Acyl-CoA N-acyltransferases (Nat)"/>
    <property type="match status" value="1"/>
</dbReference>